<dbReference type="Proteomes" id="UP000184267">
    <property type="component" value="Unassembled WGS sequence"/>
</dbReference>
<protein>
    <recommendedName>
        <fullName evidence="2">DUF6697 domain-containing protein</fullName>
    </recommendedName>
</protein>
<gene>
    <name evidence="3" type="ORF">TRAPUB_1726</name>
</gene>
<name>A0A1M2VII6_TRAPU</name>
<feature type="region of interest" description="Disordered" evidence="1">
    <location>
        <begin position="113"/>
        <end position="149"/>
    </location>
</feature>
<proteinExistence type="predicted"/>
<keyword evidence="4" id="KW-1185">Reference proteome</keyword>
<evidence type="ECO:0000313" key="3">
    <source>
        <dbReference type="EMBL" id="OJT07406.1"/>
    </source>
</evidence>
<dbReference type="EMBL" id="MNAD01001178">
    <property type="protein sequence ID" value="OJT07406.1"/>
    <property type="molecule type" value="Genomic_DNA"/>
</dbReference>
<evidence type="ECO:0000313" key="4">
    <source>
        <dbReference type="Proteomes" id="UP000184267"/>
    </source>
</evidence>
<dbReference type="InterPro" id="IPR046520">
    <property type="entry name" value="DUF6697"/>
</dbReference>
<dbReference type="OrthoDB" id="2755864at2759"/>
<dbReference type="AlphaFoldDB" id="A0A1M2VII6"/>
<sequence length="460" mass="51707">MDSYAQSRRSDDNASDARQQLALLEALSKKQAASITELQTRVAGLTDQVAALFALVSPHNELRSPATSEALAAPSHSLGSSHDDFEVKVDDLAGALPSEDPGSPTFLRAVLKDREDSKDSKATLNSIEDHSRVDSELRPSTPDPLDLPPFSEAPYVYAGEEGTVVRRQSLPLADAGVVIKRELGDEMTVSRTRPAKRARFDGVFIPPRVPTLEDYMHARLRDVPAHPVILNSAITDVRVPRQFLSTHFGGSNRSMFVALSAENRRKHGHSYPHFLFSKADKNYTVPRTPGEPGLMFLAQWEKLWAEGPQKLLVGLQHSQWRYMGEYNLVRSERMSSAEFNALPGRVQEEWGRILARIDGPHSWRQGRAHIVLSKQLGRAPSAQELDNALDTKDQPYEIDPQEITQAFNSIDLWQRMHTWRMECVGYDEDFQRRIAERFPSWTAETKPKKQKQARVAVVDT</sequence>
<dbReference type="STRING" id="154538.A0A1M2VII6"/>
<reference evidence="3 4" key="1">
    <citation type="submission" date="2016-10" db="EMBL/GenBank/DDBJ databases">
        <title>Genome sequence of the basidiomycete white-rot fungus Trametes pubescens.</title>
        <authorList>
            <person name="Makela M.R."/>
            <person name="Granchi Z."/>
            <person name="Peng M."/>
            <person name="De Vries R.P."/>
            <person name="Grigoriev I."/>
            <person name="Riley R."/>
            <person name="Hilden K."/>
        </authorList>
    </citation>
    <scope>NUCLEOTIDE SEQUENCE [LARGE SCALE GENOMIC DNA]</scope>
    <source>
        <strain evidence="3 4">FBCC735</strain>
    </source>
</reference>
<organism evidence="3 4">
    <name type="scientific">Trametes pubescens</name>
    <name type="common">White-rot fungus</name>
    <dbReference type="NCBI Taxonomy" id="154538"/>
    <lineage>
        <taxon>Eukaryota</taxon>
        <taxon>Fungi</taxon>
        <taxon>Dikarya</taxon>
        <taxon>Basidiomycota</taxon>
        <taxon>Agaricomycotina</taxon>
        <taxon>Agaricomycetes</taxon>
        <taxon>Polyporales</taxon>
        <taxon>Polyporaceae</taxon>
        <taxon>Trametes</taxon>
    </lineage>
</organism>
<comment type="caution">
    <text evidence="3">The sequence shown here is derived from an EMBL/GenBank/DDBJ whole genome shotgun (WGS) entry which is preliminary data.</text>
</comment>
<dbReference type="OMA" id="MFLAQWE"/>
<accession>A0A1M2VII6</accession>
<feature type="compositionally biased region" description="Basic and acidic residues" evidence="1">
    <location>
        <begin position="113"/>
        <end position="137"/>
    </location>
</feature>
<dbReference type="Pfam" id="PF20411">
    <property type="entry name" value="DUF6697"/>
    <property type="match status" value="1"/>
</dbReference>
<evidence type="ECO:0000259" key="2">
    <source>
        <dbReference type="Pfam" id="PF20411"/>
    </source>
</evidence>
<feature type="domain" description="DUF6697" evidence="2">
    <location>
        <begin position="239"/>
        <end position="436"/>
    </location>
</feature>
<evidence type="ECO:0000256" key="1">
    <source>
        <dbReference type="SAM" id="MobiDB-lite"/>
    </source>
</evidence>